<accession>A0ABP9NR86</accession>
<keyword evidence="4" id="KW-1185">Reference proteome</keyword>
<dbReference type="PROSITE" id="PS51674">
    <property type="entry name" value="4FE4S_WBL"/>
    <property type="match status" value="1"/>
</dbReference>
<protein>
    <recommendedName>
        <fullName evidence="2">4Fe-4S Wbl-type domain-containing protein</fullName>
    </recommendedName>
</protein>
<feature type="compositionally biased region" description="Basic and acidic residues" evidence="1">
    <location>
        <begin position="49"/>
        <end position="58"/>
    </location>
</feature>
<gene>
    <name evidence="3" type="ORF">GCM10023320_56990</name>
</gene>
<sequence length="104" mass="11495">MIRGEPVRTPRAHTIVRERRLGELLEAMVGPRLPTRPACAGRAPDFDAELPRETTTQRDARHARAIALCQRCDALPACAALLGDLPPGTSGVWAAQVLHERRRR</sequence>
<dbReference type="RefSeq" id="WP_345608965.1">
    <property type="nucleotide sequence ID" value="NZ_BAABJO010000025.1"/>
</dbReference>
<organism evidence="3 4">
    <name type="scientific">Pseudonocardia adelaidensis</name>
    <dbReference type="NCBI Taxonomy" id="648754"/>
    <lineage>
        <taxon>Bacteria</taxon>
        <taxon>Bacillati</taxon>
        <taxon>Actinomycetota</taxon>
        <taxon>Actinomycetes</taxon>
        <taxon>Pseudonocardiales</taxon>
        <taxon>Pseudonocardiaceae</taxon>
        <taxon>Pseudonocardia</taxon>
    </lineage>
</organism>
<feature type="domain" description="4Fe-4S Wbl-type" evidence="2">
    <location>
        <begin position="38"/>
        <end position="103"/>
    </location>
</feature>
<evidence type="ECO:0000256" key="1">
    <source>
        <dbReference type="SAM" id="MobiDB-lite"/>
    </source>
</evidence>
<evidence type="ECO:0000313" key="3">
    <source>
        <dbReference type="EMBL" id="GAA5132431.1"/>
    </source>
</evidence>
<reference evidence="4" key="1">
    <citation type="journal article" date="2019" name="Int. J. Syst. Evol. Microbiol.">
        <title>The Global Catalogue of Microorganisms (GCM) 10K type strain sequencing project: providing services to taxonomists for standard genome sequencing and annotation.</title>
        <authorList>
            <consortium name="The Broad Institute Genomics Platform"/>
            <consortium name="The Broad Institute Genome Sequencing Center for Infectious Disease"/>
            <person name="Wu L."/>
            <person name="Ma J."/>
        </authorList>
    </citation>
    <scope>NUCLEOTIDE SEQUENCE [LARGE SCALE GENOMIC DNA]</scope>
    <source>
        <strain evidence="4">JCM 18302</strain>
    </source>
</reference>
<dbReference type="InterPro" id="IPR034768">
    <property type="entry name" value="4FE4S_WBL"/>
</dbReference>
<dbReference type="EMBL" id="BAABJO010000025">
    <property type="protein sequence ID" value="GAA5132431.1"/>
    <property type="molecule type" value="Genomic_DNA"/>
</dbReference>
<comment type="caution">
    <text evidence="3">The sequence shown here is derived from an EMBL/GenBank/DDBJ whole genome shotgun (WGS) entry which is preliminary data.</text>
</comment>
<evidence type="ECO:0000313" key="4">
    <source>
        <dbReference type="Proteomes" id="UP001500804"/>
    </source>
</evidence>
<evidence type="ECO:0000259" key="2">
    <source>
        <dbReference type="PROSITE" id="PS51674"/>
    </source>
</evidence>
<feature type="region of interest" description="Disordered" evidence="1">
    <location>
        <begin position="33"/>
        <end position="58"/>
    </location>
</feature>
<dbReference type="Proteomes" id="UP001500804">
    <property type="component" value="Unassembled WGS sequence"/>
</dbReference>
<name>A0ABP9NR86_9PSEU</name>
<proteinExistence type="predicted"/>